<accession>A0A7S8IGX2</accession>
<name>A0A7S8IGX2_9CHLR</name>
<evidence type="ECO:0000313" key="4">
    <source>
        <dbReference type="Proteomes" id="UP000594468"/>
    </source>
</evidence>
<evidence type="ECO:0000313" key="3">
    <source>
        <dbReference type="EMBL" id="QPC85295.1"/>
    </source>
</evidence>
<dbReference type="KEGG" id="pmet:G4Y79_20515"/>
<sequence>MQCYSAMAVSGMLTMHRLDLFFKNAVFGSLPELPIDVLAVDAQCVSTD</sequence>
<evidence type="ECO:0000313" key="2">
    <source>
        <dbReference type="EMBL" id="QPC85291.1"/>
    </source>
</evidence>
<dbReference type="EMBL" id="CP062983">
    <property type="protein sequence ID" value="QPC85295.1"/>
    <property type="molecule type" value="Genomic_DNA"/>
</dbReference>
<dbReference type="EMBL" id="CP062983">
    <property type="protein sequence ID" value="QPC85288.1"/>
    <property type="molecule type" value="Genomic_DNA"/>
</dbReference>
<dbReference type="Proteomes" id="UP000594468">
    <property type="component" value="Chromosome"/>
</dbReference>
<dbReference type="KEGG" id="pmet:G4Y79_04425"/>
<reference evidence="2 4" key="1">
    <citation type="submission" date="2020-02" db="EMBL/GenBank/DDBJ databases">
        <authorList>
            <person name="Zheng R.K."/>
            <person name="Sun C.M."/>
        </authorList>
    </citation>
    <scope>NUCLEOTIDE SEQUENCE [LARGE SCALE GENOMIC DNA]</scope>
    <source>
        <strain evidence="2">Rifampicinis</strain>
        <strain evidence="4">rifampicinis</strain>
    </source>
</reference>
<dbReference type="AlphaFoldDB" id="A0A7S8IGX2"/>
<dbReference type="KEGG" id="pmet:G4Y79_20500"/>
<gene>
    <name evidence="3" type="ORF">G4Y79_04425</name>
    <name evidence="1" type="ORF">G4Y79_20500</name>
    <name evidence="2" type="ORF">G4Y79_20515</name>
</gene>
<organism evidence="2 4">
    <name type="scientific">Phototrophicus methaneseepsis</name>
    <dbReference type="NCBI Taxonomy" id="2710758"/>
    <lineage>
        <taxon>Bacteria</taxon>
        <taxon>Bacillati</taxon>
        <taxon>Chloroflexota</taxon>
        <taxon>Candidatus Thermofontia</taxon>
        <taxon>Phototrophicales</taxon>
        <taxon>Phototrophicaceae</taxon>
        <taxon>Phototrophicus</taxon>
    </lineage>
</organism>
<keyword evidence="4" id="KW-1185">Reference proteome</keyword>
<dbReference type="EMBL" id="CP062983">
    <property type="protein sequence ID" value="QPC85291.1"/>
    <property type="molecule type" value="Genomic_DNA"/>
</dbReference>
<protein>
    <submittedName>
        <fullName evidence="2">Uncharacterized protein</fullName>
    </submittedName>
</protein>
<evidence type="ECO:0000313" key="1">
    <source>
        <dbReference type="EMBL" id="QPC85288.1"/>
    </source>
</evidence>
<proteinExistence type="predicted"/>